<dbReference type="RefSeq" id="WP_015324938.1">
    <property type="nucleotide sequence ID" value="NC_019977.1"/>
</dbReference>
<dbReference type="GO" id="GO:0046872">
    <property type="term" value="F:metal ion binding"/>
    <property type="evidence" value="ECO:0007669"/>
    <property type="project" value="UniProtKB-KW"/>
</dbReference>
<dbReference type="HOGENOM" id="CLU_082102_1_0_2"/>
<accession>L0L090</accession>
<evidence type="ECO:0000313" key="5">
    <source>
        <dbReference type="EMBL" id="AGB49773.1"/>
    </source>
</evidence>
<dbReference type="PANTHER" id="PTHR45833">
    <property type="entry name" value="METHIONINE SYNTHASE"/>
    <property type="match status" value="1"/>
</dbReference>
<dbReference type="GO" id="GO:0005829">
    <property type="term" value="C:cytosol"/>
    <property type="evidence" value="ECO:0007669"/>
    <property type="project" value="TreeGrafter"/>
</dbReference>
<dbReference type="Pfam" id="PF02310">
    <property type="entry name" value="B12-binding"/>
    <property type="match status" value="1"/>
</dbReference>
<dbReference type="GeneID" id="14406088"/>
<dbReference type="InterPro" id="IPR050554">
    <property type="entry name" value="Met_Synthase/Corrinoid"/>
</dbReference>
<dbReference type="PROSITE" id="PS51332">
    <property type="entry name" value="B12_BINDING"/>
    <property type="match status" value="1"/>
</dbReference>
<dbReference type="PANTHER" id="PTHR45833:SF1">
    <property type="entry name" value="METHIONINE SYNTHASE"/>
    <property type="match status" value="1"/>
</dbReference>
<evidence type="ECO:0000313" key="6">
    <source>
        <dbReference type="Proteomes" id="UP000010866"/>
    </source>
</evidence>
<evidence type="ECO:0000256" key="2">
    <source>
        <dbReference type="ARBA" id="ARBA00022723"/>
    </source>
</evidence>
<dbReference type="OrthoDB" id="134276at2157"/>
<proteinExistence type="inferred from homology"/>
<sequence>MLQEDKLLDMGYEALVQINENKVLEVAREWMDSEYDPMKLLSKLAEAMVEIGRKFDEKEYFLAQFILSSNIMENVTKMVLEEISGTGLVPENKGTIIMGTVRNDIHDLGKKIAASMLRVEGFNVVDLGKDLPAEIIVQKAAEHDADVIIASAMTTLSMSGLREIRELLESLTKRKRAKLLVSGAPVTQEYADAIGADAYAKTAADAVLATKRLMMR</sequence>
<feature type="domain" description="B12-binding" evidence="4">
    <location>
        <begin position="93"/>
        <end position="216"/>
    </location>
</feature>
<comment type="similarity">
    <text evidence="1">Belongs to the methylamine corrinoid protein family.</text>
</comment>
<dbReference type="SMART" id="SM01018">
    <property type="entry name" value="B12-binding_2"/>
    <property type="match status" value="1"/>
</dbReference>
<dbReference type="Gene3D" id="1.10.1240.10">
    <property type="entry name" value="Methionine synthase domain"/>
    <property type="match status" value="1"/>
</dbReference>
<evidence type="ECO:0000259" key="4">
    <source>
        <dbReference type="PROSITE" id="PS51332"/>
    </source>
</evidence>
<dbReference type="GO" id="GO:0050667">
    <property type="term" value="P:homocysteine metabolic process"/>
    <property type="evidence" value="ECO:0007669"/>
    <property type="project" value="TreeGrafter"/>
</dbReference>
<keyword evidence="2" id="KW-0479">Metal-binding</keyword>
<dbReference type="Gene3D" id="3.40.50.280">
    <property type="entry name" value="Cobalamin-binding domain"/>
    <property type="match status" value="1"/>
</dbReference>
<dbReference type="Pfam" id="PF02607">
    <property type="entry name" value="B12-binding_2"/>
    <property type="match status" value="1"/>
</dbReference>
<reference evidence="6" key="1">
    <citation type="submission" date="2012-02" db="EMBL/GenBank/DDBJ databases">
        <title>Complete sequence of chromosome of Methanomethylovorans hollandica DSM 15978.</title>
        <authorList>
            <person name="Lucas S."/>
            <person name="Copeland A."/>
            <person name="Lapidus A."/>
            <person name="Glavina del Rio T."/>
            <person name="Dalin E."/>
            <person name="Tice H."/>
            <person name="Bruce D."/>
            <person name="Goodwin L."/>
            <person name="Pitluck S."/>
            <person name="Peters L."/>
            <person name="Mikhailova N."/>
            <person name="Held B."/>
            <person name="Kyrpides N."/>
            <person name="Mavromatis K."/>
            <person name="Ivanova N."/>
            <person name="Brettin T."/>
            <person name="Detter J.C."/>
            <person name="Han C."/>
            <person name="Larimer F."/>
            <person name="Land M."/>
            <person name="Hauser L."/>
            <person name="Markowitz V."/>
            <person name="Cheng J.-F."/>
            <person name="Hugenholtz P."/>
            <person name="Woyke T."/>
            <person name="Wu D."/>
            <person name="Spring S."/>
            <person name="Schroeder M."/>
            <person name="Brambilla E."/>
            <person name="Klenk H.-P."/>
            <person name="Eisen J.A."/>
        </authorList>
    </citation>
    <scope>NUCLEOTIDE SEQUENCE [LARGE SCALE GENOMIC DNA]</scope>
    <source>
        <strain evidence="6">DSM 15978 / NBRC 107637 / DMS1</strain>
    </source>
</reference>
<dbReference type="KEGG" id="mhz:Metho_1575"/>
<keyword evidence="3" id="KW-0170">Cobalt</keyword>
<gene>
    <name evidence="5" type="ordered locus">Metho_1575</name>
</gene>
<dbReference type="InterPro" id="IPR036594">
    <property type="entry name" value="Meth_synthase_dom"/>
</dbReference>
<dbReference type="STRING" id="867904.Metho_1575"/>
<dbReference type="SUPFAM" id="SSF52242">
    <property type="entry name" value="Cobalamin (vitamin B12)-binding domain"/>
    <property type="match status" value="1"/>
</dbReference>
<dbReference type="InterPro" id="IPR003759">
    <property type="entry name" value="Cbl-bd_cap"/>
</dbReference>
<dbReference type="GO" id="GO:0046653">
    <property type="term" value="P:tetrahydrofolate metabolic process"/>
    <property type="evidence" value="ECO:0007669"/>
    <property type="project" value="TreeGrafter"/>
</dbReference>
<organism evidence="5 6">
    <name type="scientific">Methanomethylovorans hollandica (strain DSM 15978 / NBRC 107637 / DMS1)</name>
    <dbReference type="NCBI Taxonomy" id="867904"/>
    <lineage>
        <taxon>Archaea</taxon>
        <taxon>Methanobacteriati</taxon>
        <taxon>Methanobacteriota</taxon>
        <taxon>Stenosarchaea group</taxon>
        <taxon>Methanomicrobia</taxon>
        <taxon>Methanosarcinales</taxon>
        <taxon>Methanosarcinaceae</taxon>
        <taxon>Methanomethylovorans</taxon>
    </lineage>
</organism>
<evidence type="ECO:0000256" key="3">
    <source>
        <dbReference type="ARBA" id="ARBA00023285"/>
    </source>
</evidence>
<dbReference type="InterPro" id="IPR006158">
    <property type="entry name" value="Cobalamin-bd"/>
</dbReference>
<dbReference type="InterPro" id="IPR036724">
    <property type="entry name" value="Cobalamin-bd_sf"/>
</dbReference>
<name>L0L090_METHD</name>
<dbReference type="GO" id="GO:0031419">
    <property type="term" value="F:cobalamin binding"/>
    <property type="evidence" value="ECO:0007669"/>
    <property type="project" value="InterPro"/>
</dbReference>
<dbReference type="GO" id="GO:0008705">
    <property type="term" value="F:methionine synthase activity"/>
    <property type="evidence" value="ECO:0007669"/>
    <property type="project" value="TreeGrafter"/>
</dbReference>
<dbReference type="SUPFAM" id="SSF47644">
    <property type="entry name" value="Methionine synthase domain"/>
    <property type="match status" value="1"/>
</dbReference>
<dbReference type="Proteomes" id="UP000010866">
    <property type="component" value="Chromosome"/>
</dbReference>
<protein>
    <submittedName>
        <fullName evidence="5">Putative cobalamin binding protein</fullName>
    </submittedName>
</protein>
<evidence type="ECO:0000256" key="1">
    <source>
        <dbReference type="ARBA" id="ARBA00010854"/>
    </source>
</evidence>
<dbReference type="AlphaFoldDB" id="L0L090"/>
<dbReference type="EMBL" id="CP003362">
    <property type="protein sequence ID" value="AGB49773.1"/>
    <property type="molecule type" value="Genomic_DNA"/>
</dbReference>
<keyword evidence="6" id="KW-1185">Reference proteome</keyword>